<dbReference type="Gene3D" id="3.90.550.50">
    <property type="match status" value="1"/>
</dbReference>
<keyword evidence="2" id="KW-0328">Glycosyltransferase</keyword>
<name>A0AA35XB12_GEOBA</name>
<keyword evidence="4" id="KW-0812">Transmembrane</keyword>
<protein>
    <recommendedName>
        <fullName evidence="9">Fringe-like glycosyltransferase domain-containing protein</fullName>
    </recommendedName>
</protein>
<dbReference type="GO" id="GO:0016020">
    <property type="term" value="C:membrane"/>
    <property type="evidence" value="ECO:0007669"/>
    <property type="project" value="UniProtKB-SubCell"/>
</dbReference>
<feature type="region of interest" description="Disordered" evidence="8">
    <location>
        <begin position="205"/>
        <end position="235"/>
    </location>
</feature>
<comment type="subcellular location">
    <subcellularLocation>
        <location evidence="1">Membrane</location>
        <topology evidence="1">Single-pass type II membrane protein</topology>
    </subcellularLocation>
</comment>
<gene>
    <name evidence="10" type="ORF">GBAR_LOCUS25365</name>
</gene>
<keyword evidence="6" id="KW-1133">Transmembrane helix</keyword>
<evidence type="ECO:0000256" key="5">
    <source>
        <dbReference type="ARBA" id="ARBA00022968"/>
    </source>
</evidence>
<keyword evidence="11" id="KW-1185">Reference proteome</keyword>
<dbReference type="Proteomes" id="UP001174909">
    <property type="component" value="Unassembled WGS sequence"/>
</dbReference>
<keyword evidence="3" id="KW-0808">Transferase</keyword>
<evidence type="ECO:0000256" key="4">
    <source>
        <dbReference type="ARBA" id="ARBA00022692"/>
    </source>
</evidence>
<dbReference type="Pfam" id="PF02434">
    <property type="entry name" value="Fringe"/>
    <property type="match status" value="1"/>
</dbReference>
<dbReference type="InterPro" id="IPR003378">
    <property type="entry name" value="Fringe-like_glycosylTrfase"/>
</dbReference>
<evidence type="ECO:0000256" key="8">
    <source>
        <dbReference type="SAM" id="MobiDB-lite"/>
    </source>
</evidence>
<organism evidence="10 11">
    <name type="scientific">Geodia barretti</name>
    <name type="common">Barrett's horny sponge</name>
    <dbReference type="NCBI Taxonomy" id="519541"/>
    <lineage>
        <taxon>Eukaryota</taxon>
        <taxon>Metazoa</taxon>
        <taxon>Porifera</taxon>
        <taxon>Demospongiae</taxon>
        <taxon>Heteroscleromorpha</taxon>
        <taxon>Tetractinellida</taxon>
        <taxon>Astrophorina</taxon>
        <taxon>Geodiidae</taxon>
        <taxon>Geodia</taxon>
    </lineage>
</organism>
<comment type="caution">
    <text evidence="10">The sequence shown here is derived from an EMBL/GenBank/DDBJ whole genome shotgun (WGS) entry which is preliminary data.</text>
</comment>
<evidence type="ECO:0000256" key="2">
    <source>
        <dbReference type="ARBA" id="ARBA00022676"/>
    </source>
</evidence>
<evidence type="ECO:0000256" key="7">
    <source>
        <dbReference type="ARBA" id="ARBA00023136"/>
    </source>
</evidence>
<evidence type="ECO:0000256" key="1">
    <source>
        <dbReference type="ARBA" id="ARBA00004606"/>
    </source>
</evidence>
<evidence type="ECO:0000256" key="6">
    <source>
        <dbReference type="ARBA" id="ARBA00022989"/>
    </source>
</evidence>
<proteinExistence type="predicted"/>
<keyword evidence="5" id="KW-0735">Signal-anchor</keyword>
<evidence type="ECO:0000313" key="10">
    <source>
        <dbReference type="EMBL" id="CAI8045881.1"/>
    </source>
</evidence>
<feature type="compositionally biased region" description="Basic and acidic residues" evidence="8">
    <location>
        <begin position="206"/>
        <end position="218"/>
    </location>
</feature>
<evidence type="ECO:0000313" key="11">
    <source>
        <dbReference type="Proteomes" id="UP001174909"/>
    </source>
</evidence>
<dbReference type="EMBL" id="CASHTH010003509">
    <property type="protein sequence ID" value="CAI8045881.1"/>
    <property type="molecule type" value="Genomic_DNA"/>
</dbReference>
<sequence length="235" mass="26166">MLAGVLIGVAFSTVFLLQPYTAITNVYLELPSPERGGESVASRFGEGRDLQRLLTELGAARDGVPHPPAKLADEANAKGPVYYAVVMSHRHSADQLNVLKETWTREIPSHRVGYYINSEAGEDVPTEEDIEDRHYGEIESSEAVIELSSTGADFYSEVVSHVCRHKLNHTKWYLLAGDDVYVKSNELESQLQRYENMPTLGYLGRRSKDEDSARRECLEGPGMVLNGEERGLEPV</sequence>
<evidence type="ECO:0000256" key="3">
    <source>
        <dbReference type="ARBA" id="ARBA00022679"/>
    </source>
</evidence>
<keyword evidence="7" id="KW-0472">Membrane</keyword>
<dbReference type="GO" id="GO:0016757">
    <property type="term" value="F:glycosyltransferase activity"/>
    <property type="evidence" value="ECO:0007669"/>
    <property type="project" value="UniProtKB-KW"/>
</dbReference>
<evidence type="ECO:0000259" key="9">
    <source>
        <dbReference type="Pfam" id="PF02434"/>
    </source>
</evidence>
<feature type="domain" description="Fringe-like glycosyltransferase" evidence="9">
    <location>
        <begin position="81"/>
        <end position="211"/>
    </location>
</feature>
<reference evidence="10" key="1">
    <citation type="submission" date="2023-03" db="EMBL/GenBank/DDBJ databases">
        <authorList>
            <person name="Steffen K."/>
            <person name="Cardenas P."/>
        </authorList>
    </citation>
    <scope>NUCLEOTIDE SEQUENCE</scope>
</reference>
<accession>A0AA35XB12</accession>
<dbReference type="AlphaFoldDB" id="A0AA35XB12"/>